<dbReference type="RefSeq" id="XP_033395633.1">
    <property type="nucleotide sequence ID" value="XM_033539193.1"/>
</dbReference>
<dbReference type="GO" id="GO:0019888">
    <property type="term" value="F:protein phosphatase regulator activity"/>
    <property type="evidence" value="ECO:0007669"/>
    <property type="project" value="InterPro"/>
</dbReference>
<evidence type="ECO:0000256" key="2">
    <source>
        <dbReference type="SAM" id="MobiDB-lite"/>
    </source>
</evidence>
<comment type="similarity">
    <text evidence="1">Belongs to the PPP4R2 family.</text>
</comment>
<dbReference type="GO" id="GO:0005737">
    <property type="term" value="C:cytoplasm"/>
    <property type="evidence" value="ECO:0007669"/>
    <property type="project" value="TreeGrafter"/>
</dbReference>
<feature type="region of interest" description="Disordered" evidence="2">
    <location>
        <begin position="194"/>
        <end position="263"/>
    </location>
</feature>
<feature type="region of interest" description="Disordered" evidence="2">
    <location>
        <begin position="41"/>
        <end position="79"/>
    </location>
</feature>
<dbReference type="GeneID" id="54296689"/>
<dbReference type="EMBL" id="ML995491">
    <property type="protein sequence ID" value="KAF2139920.1"/>
    <property type="molecule type" value="Genomic_DNA"/>
</dbReference>
<dbReference type="AlphaFoldDB" id="A0A6A6B7A7"/>
<name>A0A6A6B7A7_9PEZI</name>
<dbReference type="Proteomes" id="UP000799438">
    <property type="component" value="Unassembled WGS sequence"/>
</dbReference>
<dbReference type="GO" id="GO:0030289">
    <property type="term" value="C:protein phosphatase 4 complex"/>
    <property type="evidence" value="ECO:0007669"/>
    <property type="project" value="InterPro"/>
</dbReference>
<evidence type="ECO:0000313" key="3">
    <source>
        <dbReference type="EMBL" id="KAF2139920.1"/>
    </source>
</evidence>
<feature type="compositionally biased region" description="Acidic residues" evidence="2">
    <location>
        <begin position="310"/>
        <end position="321"/>
    </location>
</feature>
<dbReference type="OrthoDB" id="341898at2759"/>
<feature type="compositionally biased region" description="Basic and acidic residues" evidence="2">
    <location>
        <begin position="360"/>
        <end position="378"/>
    </location>
</feature>
<feature type="compositionally biased region" description="Basic and acidic residues" evidence="2">
    <location>
        <begin position="322"/>
        <end position="331"/>
    </location>
</feature>
<dbReference type="InterPro" id="IPR015267">
    <property type="entry name" value="PPP4R2"/>
</dbReference>
<dbReference type="PANTHER" id="PTHR16487">
    <property type="entry name" value="PPP4R2-RELATED PROTEIN"/>
    <property type="match status" value="1"/>
</dbReference>
<evidence type="ECO:0000256" key="1">
    <source>
        <dbReference type="ARBA" id="ARBA00009207"/>
    </source>
</evidence>
<feature type="compositionally biased region" description="Basic and acidic residues" evidence="2">
    <location>
        <begin position="399"/>
        <end position="431"/>
    </location>
</feature>
<dbReference type="GO" id="GO:0005634">
    <property type="term" value="C:nucleus"/>
    <property type="evidence" value="ECO:0007669"/>
    <property type="project" value="TreeGrafter"/>
</dbReference>
<protein>
    <recommendedName>
        <fullName evidence="5">PPP4R2-domain-containing protein</fullName>
    </recommendedName>
</protein>
<feature type="compositionally biased region" description="Polar residues" evidence="2">
    <location>
        <begin position="235"/>
        <end position="263"/>
    </location>
</feature>
<organism evidence="3 4">
    <name type="scientific">Aplosporella prunicola CBS 121167</name>
    <dbReference type="NCBI Taxonomy" id="1176127"/>
    <lineage>
        <taxon>Eukaryota</taxon>
        <taxon>Fungi</taxon>
        <taxon>Dikarya</taxon>
        <taxon>Ascomycota</taxon>
        <taxon>Pezizomycotina</taxon>
        <taxon>Dothideomycetes</taxon>
        <taxon>Dothideomycetes incertae sedis</taxon>
        <taxon>Botryosphaeriales</taxon>
        <taxon>Aplosporellaceae</taxon>
        <taxon>Aplosporella</taxon>
    </lineage>
</organism>
<gene>
    <name evidence="3" type="ORF">K452DRAFT_274471</name>
</gene>
<accession>A0A6A6B7A7</accession>
<feature type="compositionally biased region" description="Acidic residues" evidence="2">
    <location>
        <begin position="379"/>
        <end position="388"/>
    </location>
</feature>
<keyword evidence="4" id="KW-1185">Reference proteome</keyword>
<evidence type="ECO:0008006" key="5">
    <source>
        <dbReference type="Google" id="ProtNLM"/>
    </source>
</evidence>
<sequence>MLSGEQLLEGAARDGSLAPSEWPRALEFLLPRLDHIVHHDFPATTLPPPPAPSSQDSLSADKENAPPSPPQADGEPSLPPELRKLHAAVSTTLSNNFANEPPHTIQRLSELVLRPKQHYRFLPSYLRALDRVVSVSSTTAVFPLPQAAVPASSSVLNGMSSGVATNPAAVLGSDESLGGALLTPIPWLRADRERTDGAAGSARNQSELVRESTEMVDGPNGAGRIETVSVINGMLGSTPTASTMAGTPPTTAASSNVPSTTSDALREQGAVTQGELLRQEQEAGVVPVGQTTPRRGLLSTAAVTGGTTEPAEESNTQDEPPEEHPHARGPEEIGAEDMGPQDRRLGGGIDLEAAVGRPAVKSEEERTETKEGDALPEGKEEEMEDVGADMEPAPSSTDSEVREAKRVKTKDFANEKDTKKEADAKLDKGSGGDKAMTDASDTPAQ</sequence>
<evidence type="ECO:0000313" key="4">
    <source>
        <dbReference type="Proteomes" id="UP000799438"/>
    </source>
</evidence>
<feature type="region of interest" description="Disordered" evidence="2">
    <location>
        <begin position="279"/>
        <end position="445"/>
    </location>
</feature>
<proteinExistence type="inferred from homology"/>
<dbReference type="PANTHER" id="PTHR16487:SF0">
    <property type="entry name" value="PROTEIN PHOSPHATASE 4 REGULATORY SUBUNIT 2-RELATED"/>
    <property type="match status" value="1"/>
</dbReference>
<reference evidence="3" key="1">
    <citation type="journal article" date="2020" name="Stud. Mycol.">
        <title>101 Dothideomycetes genomes: a test case for predicting lifestyles and emergence of pathogens.</title>
        <authorList>
            <person name="Haridas S."/>
            <person name="Albert R."/>
            <person name="Binder M."/>
            <person name="Bloem J."/>
            <person name="Labutti K."/>
            <person name="Salamov A."/>
            <person name="Andreopoulos B."/>
            <person name="Baker S."/>
            <person name="Barry K."/>
            <person name="Bills G."/>
            <person name="Bluhm B."/>
            <person name="Cannon C."/>
            <person name="Castanera R."/>
            <person name="Culley D."/>
            <person name="Daum C."/>
            <person name="Ezra D."/>
            <person name="Gonzalez J."/>
            <person name="Henrissat B."/>
            <person name="Kuo A."/>
            <person name="Liang C."/>
            <person name="Lipzen A."/>
            <person name="Lutzoni F."/>
            <person name="Magnuson J."/>
            <person name="Mondo S."/>
            <person name="Nolan M."/>
            <person name="Ohm R."/>
            <person name="Pangilinan J."/>
            <person name="Park H.-J."/>
            <person name="Ramirez L."/>
            <person name="Alfaro M."/>
            <person name="Sun H."/>
            <person name="Tritt A."/>
            <person name="Yoshinaga Y."/>
            <person name="Zwiers L.-H."/>
            <person name="Turgeon B."/>
            <person name="Goodwin S."/>
            <person name="Spatafora J."/>
            <person name="Crous P."/>
            <person name="Grigoriev I."/>
        </authorList>
    </citation>
    <scope>NUCLEOTIDE SEQUENCE</scope>
    <source>
        <strain evidence="3">CBS 121167</strain>
    </source>
</reference>